<organism evidence="1 2">
    <name type="scientific">Lecanicillium saksenae</name>
    <dbReference type="NCBI Taxonomy" id="468837"/>
    <lineage>
        <taxon>Eukaryota</taxon>
        <taxon>Fungi</taxon>
        <taxon>Dikarya</taxon>
        <taxon>Ascomycota</taxon>
        <taxon>Pezizomycotina</taxon>
        <taxon>Sordariomycetes</taxon>
        <taxon>Hypocreomycetidae</taxon>
        <taxon>Hypocreales</taxon>
        <taxon>Cordycipitaceae</taxon>
        <taxon>Lecanicillium</taxon>
    </lineage>
</organism>
<comment type="caution">
    <text evidence="1">The sequence shown here is derived from an EMBL/GenBank/DDBJ whole genome shotgun (WGS) entry which is preliminary data.</text>
</comment>
<protein>
    <submittedName>
        <fullName evidence="1">Uncharacterized protein</fullName>
    </submittedName>
</protein>
<reference evidence="1" key="1">
    <citation type="submission" date="2022-07" db="EMBL/GenBank/DDBJ databases">
        <title>Genome Sequence of Lecanicillium saksenae.</title>
        <authorList>
            <person name="Buettner E."/>
        </authorList>
    </citation>
    <scope>NUCLEOTIDE SEQUENCE</scope>
    <source>
        <strain evidence="1">VT-O1</strain>
    </source>
</reference>
<dbReference type="EMBL" id="JANAKD010000029">
    <property type="protein sequence ID" value="KAJ3498901.1"/>
    <property type="molecule type" value="Genomic_DNA"/>
</dbReference>
<sequence>MYPSLEERSADRQRVAFSDAFKRLCWPLEGAFPGALSVMRTMRGALEAKEPLQRADGTWHEIASLPLTEPKVSSLKAYVPMLDEYEANWAARHKHHATAEYETYEGLDEDDLEDNDLGYDTQYLAFCCDQERPEGKDGLSLQVMPAEGKDFVTIYDYVSVVHPWIMSLREDIIQAVTVLGDGTNMALEVARAMEWKISVRSGSRHQILSDREWLSDHTTPEPLDEATRNLLRAAGTSRDLTRP</sequence>
<evidence type="ECO:0000313" key="1">
    <source>
        <dbReference type="EMBL" id="KAJ3498901.1"/>
    </source>
</evidence>
<proteinExistence type="predicted"/>
<dbReference type="Proteomes" id="UP001148737">
    <property type="component" value="Unassembled WGS sequence"/>
</dbReference>
<accession>A0ACC1R8A0</accession>
<evidence type="ECO:0000313" key="2">
    <source>
        <dbReference type="Proteomes" id="UP001148737"/>
    </source>
</evidence>
<gene>
    <name evidence="1" type="ORF">NLG97_g753</name>
</gene>
<keyword evidence="2" id="KW-1185">Reference proteome</keyword>
<name>A0ACC1R8A0_9HYPO</name>